<feature type="region of interest" description="Disordered" evidence="1">
    <location>
        <begin position="1"/>
        <end position="31"/>
    </location>
</feature>
<proteinExistence type="predicted"/>
<keyword evidence="2" id="KW-1133">Transmembrane helix</keyword>
<dbReference type="Gene3D" id="2.160.20.120">
    <property type="match status" value="1"/>
</dbReference>
<name>A0A5C4JFM7_9ACTN</name>
<gene>
    <name evidence="4" type="ORF">ETD83_11380</name>
</gene>
<feature type="transmembrane region" description="Helical" evidence="2">
    <location>
        <begin position="39"/>
        <end position="60"/>
    </location>
</feature>
<dbReference type="RefSeq" id="WP_138645045.1">
    <property type="nucleotide sequence ID" value="NZ_VCKW01000044.1"/>
</dbReference>
<evidence type="ECO:0000313" key="4">
    <source>
        <dbReference type="EMBL" id="TMR03014.1"/>
    </source>
</evidence>
<evidence type="ECO:0000313" key="5">
    <source>
        <dbReference type="Proteomes" id="UP000309174"/>
    </source>
</evidence>
<feature type="domain" description="DUF4097" evidence="3">
    <location>
        <begin position="153"/>
        <end position="264"/>
    </location>
</feature>
<dbReference type="AlphaFoldDB" id="A0A5C4JFM7"/>
<evidence type="ECO:0000256" key="1">
    <source>
        <dbReference type="SAM" id="MobiDB-lite"/>
    </source>
</evidence>
<comment type="caution">
    <text evidence="4">The sequence shown here is derived from an EMBL/GenBank/DDBJ whole genome shotgun (WGS) entry which is preliminary data.</text>
</comment>
<accession>A0A5C4JFM7</accession>
<dbReference type="Proteomes" id="UP000309174">
    <property type="component" value="Unassembled WGS sequence"/>
</dbReference>
<sequence length="292" mass="30219">MILRSAGAAVRTPPRAPITTASGASGASAVPGRPRRRGIWIFLAIVTALVLVIPAGLTAWGRAIRQTTTSVTPYRHAITELRLDAGGAEVSVGPGPDGEAHVYKRLSWGVRKPDTTEAVVGGVLFVTFRCNGSGLVSGRECGADIDVRVPRGTRVSAATGSGRISVRGLSGDLDLRTGSGEVRAADVRGRLRLRARSGAVVATGLASPEVKAEVSSGLLDLRFAEPPGAVEARAASGTIKVIVPPGSVYRVTGWTGSGSAHLNKAVLDDASPRRISVHSGSGATYLDYRDEE</sequence>
<dbReference type="Pfam" id="PF13349">
    <property type="entry name" value="DUF4097"/>
    <property type="match status" value="1"/>
</dbReference>
<keyword evidence="2" id="KW-0812">Transmembrane</keyword>
<evidence type="ECO:0000256" key="2">
    <source>
        <dbReference type="SAM" id="Phobius"/>
    </source>
</evidence>
<dbReference type="EMBL" id="VCKW01000044">
    <property type="protein sequence ID" value="TMR03014.1"/>
    <property type="molecule type" value="Genomic_DNA"/>
</dbReference>
<protein>
    <submittedName>
        <fullName evidence="4">DUF4097 domain-containing protein</fullName>
    </submittedName>
</protein>
<dbReference type="OrthoDB" id="4190102at2"/>
<organism evidence="4 5">
    <name type="scientific">Actinomadura soli</name>
    <dbReference type="NCBI Taxonomy" id="2508997"/>
    <lineage>
        <taxon>Bacteria</taxon>
        <taxon>Bacillati</taxon>
        <taxon>Actinomycetota</taxon>
        <taxon>Actinomycetes</taxon>
        <taxon>Streptosporangiales</taxon>
        <taxon>Thermomonosporaceae</taxon>
        <taxon>Actinomadura</taxon>
    </lineage>
</organism>
<keyword evidence="5" id="KW-1185">Reference proteome</keyword>
<keyword evidence="2" id="KW-0472">Membrane</keyword>
<reference evidence="4 5" key="1">
    <citation type="submission" date="2019-05" db="EMBL/GenBank/DDBJ databases">
        <title>Draft genome sequence of Actinomadura sp. 14C53.</title>
        <authorList>
            <person name="Saricaoglu S."/>
            <person name="Isik K."/>
        </authorList>
    </citation>
    <scope>NUCLEOTIDE SEQUENCE [LARGE SCALE GENOMIC DNA]</scope>
    <source>
        <strain evidence="4 5">14C53</strain>
    </source>
</reference>
<evidence type="ECO:0000259" key="3">
    <source>
        <dbReference type="Pfam" id="PF13349"/>
    </source>
</evidence>
<dbReference type="InterPro" id="IPR025164">
    <property type="entry name" value="Toastrack_DUF4097"/>
</dbReference>